<evidence type="ECO:0000256" key="2">
    <source>
        <dbReference type="ARBA" id="ARBA00013055"/>
    </source>
</evidence>
<evidence type="ECO:0000256" key="8">
    <source>
        <dbReference type="ARBA" id="ARBA00023157"/>
    </source>
</evidence>
<evidence type="ECO:0000259" key="10">
    <source>
        <dbReference type="SMART" id="SM00470"/>
    </source>
</evidence>
<dbReference type="Gene3D" id="3.90.1530.10">
    <property type="entry name" value="Conserved hypothetical protein from pyrococcus furiosus pfu- 392566-001, ParB domain"/>
    <property type="match status" value="1"/>
</dbReference>
<dbReference type="GO" id="GO:0005737">
    <property type="term" value="C:cytoplasm"/>
    <property type="evidence" value="ECO:0007669"/>
    <property type="project" value="TreeGrafter"/>
</dbReference>
<evidence type="ECO:0000256" key="6">
    <source>
        <dbReference type="ARBA" id="ARBA00022862"/>
    </source>
</evidence>
<name>A0A023EHF0_AEDAL</name>
<evidence type="ECO:0000256" key="4">
    <source>
        <dbReference type="ARBA" id="ARBA00022741"/>
    </source>
</evidence>
<keyword evidence="8" id="KW-1015">Disulfide bond</keyword>
<dbReference type="CDD" id="cd16395">
    <property type="entry name" value="Srx"/>
    <property type="match status" value="1"/>
</dbReference>
<dbReference type="InterPro" id="IPR036086">
    <property type="entry name" value="ParB/Sulfiredoxin_sf"/>
</dbReference>
<evidence type="ECO:0000256" key="5">
    <source>
        <dbReference type="ARBA" id="ARBA00022840"/>
    </source>
</evidence>
<keyword evidence="5" id="KW-0067">ATP-binding</keyword>
<dbReference type="Pfam" id="PF02195">
    <property type="entry name" value="ParB_N"/>
    <property type="match status" value="1"/>
</dbReference>
<comment type="catalytic activity">
    <reaction evidence="9">
        <text>S-hydroxy-S-oxy-L-cysteinyl-[peroxiredoxin] + [protein]-dithiol + ATP = S-hydroxy-L-cysteinyl-[peroxiredoxin] + [protein]-disulfide + ADP + phosphate</text>
        <dbReference type="Rhea" id="RHEA:17545"/>
        <dbReference type="Rhea" id="RHEA-COMP:10593"/>
        <dbReference type="Rhea" id="RHEA-COMP:10594"/>
        <dbReference type="Rhea" id="RHEA-COMP:13681"/>
        <dbReference type="Rhea" id="RHEA-COMP:17976"/>
        <dbReference type="ChEBI" id="CHEBI:29950"/>
        <dbReference type="ChEBI" id="CHEBI:30616"/>
        <dbReference type="ChEBI" id="CHEBI:43474"/>
        <dbReference type="ChEBI" id="CHEBI:50058"/>
        <dbReference type="ChEBI" id="CHEBI:61973"/>
        <dbReference type="ChEBI" id="CHEBI:61974"/>
        <dbReference type="ChEBI" id="CHEBI:456216"/>
        <dbReference type="EC" id="1.8.98.2"/>
    </reaction>
</comment>
<dbReference type="AlphaFoldDB" id="A0A023EHF0"/>
<dbReference type="SMART" id="SM00470">
    <property type="entry name" value="ParB"/>
    <property type="match status" value="1"/>
</dbReference>
<keyword evidence="3" id="KW-0488">Methylation</keyword>
<accession>A0A023EHF0</accession>
<dbReference type="InterPro" id="IPR003115">
    <property type="entry name" value="ParB_N"/>
</dbReference>
<organism evidence="11">
    <name type="scientific">Aedes albopictus</name>
    <name type="common">Asian tiger mosquito</name>
    <name type="synonym">Stegomyia albopicta</name>
    <dbReference type="NCBI Taxonomy" id="7160"/>
    <lineage>
        <taxon>Eukaryota</taxon>
        <taxon>Metazoa</taxon>
        <taxon>Ecdysozoa</taxon>
        <taxon>Arthropoda</taxon>
        <taxon>Hexapoda</taxon>
        <taxon>Insecta</taxon>
        <taxon>Pterygota</taxon>
        <taxon>Neoptera</taxon>
        <taxon>Endopterygota</taxon>
        <taxon>Diptera</taxon>
        <taxon>Nematocera</taxon>
        <taxon>Culicoidea</taxon>
        <taxon>Culicidae</taxon>
        <taxon>Culicinae</taxon>
        <taxon>Aedini</taxon>
        <taxon>Aedes</taxon>
        <taxon>Stegomyia</taxon>
    </lineage>
</organism>
<reference evidence="11" key="1">
    <citation type="journal article" date="2014" name="PLoS Negl. Trop. Dis.">
        <title>Identification and characterization of seminal fluid proteins in the Asian tiger mosquito, Aedes albopictus.</title>
        <authorList>
            <person name="Boes K.E."/>
            <person name="Ribeiro J.M."/>
            <person name="Wong A."/>
            <person name="Harrington L.C."/>
            <person name="Wolfner M.F."/>
            <person name="Sirot L.K."/>
        </authorList>
    </citation>
    <scope>NUCLEOTIDE SEQUENCE</scope>
    <source>
        <tissue evidence="11">Reproductive organs</tissue>
    </source>
</reference>
<dbReference type="VEuPathDB" id="VectorBase:AALF017329"/>
<dbReference type="FunFam" id="3.90.1530.10:FF:000001">
    <property type="entry name" value="Sulfiredoxin"/>
    <property type="match status" value="1"/>
</dbReference>
<keyword evidence="6" id="KW-0049">Antioxidant</keyword>
<dbReference type="PANTHER" id="PTHR21348:SF2">
    <property type="entry name" value="SULFIREDOXIN-1"/>
    <property type="match status" value="1"/>
</dbReference>
<proteinExistence type="evidence at transcript level"/>
<comment type="similarity">
    <text evidence="1">Belongs to the sulfiredoxin family.</text>
</comment>
<keyword evidence="7" id="KW-0560">Oxidoreductase</keyword>
<evidence type="ECO:0000313" key="11">
    <source>
        <dbReference type="EMBL" id="JAC08321.1"/>
    </source>
</evidence>
<sequence>MLLRGITILQAMTCLQQRAVFTGATLTSTTAAFTNNNNINSNNDHRASEMNSVHTANIAEVHEMPMAVISRPIPPVLDDGKVQSLMQSIQDPTQLATVPPIDVLWIEGSEGGNYYYSFGGCHRFEAYKRLGRPTITAKLIKSSLSDLQHYLGASCPKHLK</sequence>
<dbReference type="EMBL" id="GAPW01005277">
    <property type="protein sequence ID" value="JAC08321.1"/>
    <property type="molecule type" value="mRNA"/>
</dbReference>
<feature type="domain" description="ParB-like N-terminal" evidence="10">
    <location>
        <begin position="62"/>
        <end position="157"/>
    </location>
</feature>
<evidence type="ECO:0000256" key="7">
    <source>
        <dbReference type="ARBA" id="ARBA00023002"/>
    </source>
</evidence>
<evidence type="ECO:0000256" key="9">
    <source>
        <dbReference type="ARBA" id="ARBA00047514"/>
    </source>
</evidence>
<dbReference type="InterPro" id="IPR016692">
    <property type="entry name" value="Sulfiredoxin"/>
</dbReference>
<dbReference type="GO" id="GO:0005524">
    <property type="term" value="F:ATP binding"/>
    <property type="evidence" value="ECO:0007669"/>
    <property type="project" value="UniProtKB-KW"/>
</dbReference>
<dbReference type="GO" id="GO:0032542">
    <property type="term" value="F:sulfiredoxin activity"/>
    <property type="evidence" value="ECO:0007669"/>
    <property type="project" value="UniProtKB-EC"/>
</dbReference>
<dbReference type="SUPFAM" id="SSF110849">
    <property type="entry name" value="ParB/Sulfiredoxin"/>
    <property type="match status" value="1"/>
</dbReference>
<dbReference type="PANTHER" id="PTHR21348">
    <property type="match status" value="1"/>
</dbReference>
<dbReference type="EC" id="1.8.98.2" evidence="2"/>
<dbReference type="GO" id="GO:0034599">
    <property type="term" value="P:cellular response to oxidative stress"/>
    <property type="evidence" value="ECO:0007669"/>
    <property type="project" value="TreeGrafter"/>
</dbReference>
<dbReference type="VEuPathDB" id="VectorBase:AALFPA_053203"/>
<protein>
    <recommendedName>
        <fullName evidence="2">sulfiredoxin</fullName>
        <ecNumber evidence="2">1.8.98.2</ecNumber>
    </recommendedName>
</protein>
<evidence type="ECO:0000256" key="3">
    <source>
        <dbReference type="ARBA" id="ARBA00022481"/>
    </source>
</evidence>
<dbReference type="VEuPathDB" id="VectorBase:AALC636_025676"/>
<evidence type="ECO:0000256" key="1">
    <source>
        <dbReference type="ARBA" id="ARBA00009609"/>
    </source>
</evidence>
<keyword evidence="4" id="KW-0547">Nucleotide-binding</keyword>